<gene>
    <name evidence="2" type="ORF">SE17_34605</name>
</gene>
<evidence type="ECO:0000313" key="2">
    <source>
        <dbReference type="EMBL" id="KPV49084.1"/>
    </source>
</evidence>
<sequence length="323" mass="34868">MIKIQEPRTENQEPAYRIRLNRRTGEGHIATRPDQNPHSQEPAYRIRLNRRARRPFSASSSWPRLARALALAASVAAVALLGAGLGPGWRRAPAVAEQAIAPTAAAQPTASATALPAGAAQPIAQPPAPATPAPTPMPASDWPMVLRETFDQAAAGWPEVLGPSWHSSYRDGGYELSLDSRPSFSTSAPLAAHDFELSADVRIARGQAGLFFLLGRPNDFYRVLIDAEGRYRLEWQQVGAARPLLDWTASDALHTGAGATNRLATRRTGDTLTFYANNHELARYTLPPGAALESRIGLALDAPPGEQSARAWFDTIEVRAPPQ</sequence>
<keyword evidence="3" id="KW-1185">Reference proteome</keyword>
<evidence type="ECO:0000313" key="3">
    <source>
        <dbReference type="Proteomes" id="UP000050509"/>
    </source>
</evidence>
<dbReference type="Proteomes" id="UP000050509">
    <property type="component" value="Unassembled WGS sequence"/>
</dbReference>
<reference evidence="2 3" key="1">
    <citation type="submission" date="2015-09" db="EMBL/GenBank/DDBJ databases">
        <title>Draft genome sequence of Kouleothrix aurantiaca JCM 19913.</title>
        <authorList>
            <person name="Hemp J."/>
        </authorList>
    </citation>
    <scope>NUCLEOTIDE SEQUENCE [LARGE SCALE GENOMIC DNA]</scope>
    <source>
        <strain evidence="2 3">COM-B</strain>
    </source>
</reference>
<accession>A0A0P9D9A7</accession>
<feature type="region of interest" description="Disordered" evidence="1">
    <location>
        <begin position="21"/>
        <end position="42"/>
    </location>
</feature>
<protein>
    <recommendedName>
        <fullName evidence="4">3-keto-disaccharide hydrolase domain-containing protein</fullName>
    </recommendedName>
</protein>
<dbReference type="Gene3D" id="2.60.120.560">
    <property type="entry name" value="Exo-inulinase, domain 1"/>
    <property type="match status" value="1"/>
</dbReference>
<name>A0A0P9D9A7_9CHLR</name>
<evidence type="ECO:0008006" key="4">
    <source>
        <dbReference type="Google" id="ProtNLM"/>
    </source>
</evidence>
<evidence type="ECO:0000256" key="1">
    <source>
        <dbReference type="SAM" id="MobiDB-lite"/>
    </source>
</evidence>
<dbReference type="AlphaFoldDB" id="A0A0P9D9A7"/>
<proteinExistence type="predicted"/>
<comment type="caution">
    <text evidence="2">The sequence shown here is derived from an EMBL/GenBank/DDBJ whole genome shotgun (WGS) entry which is preliminary data.</text>
</comment>
<dbReference type="EMBL" id="LJCR01002208">
    <property type="protein sequence ID" value="KPV49084.1"/>
    <property type="molecule type" value="Genomic_DNA"/>
</dbReference>
<organism evidence="2 3">
    <name type="scientific">Kouleothrix aurantiaca</name>
    <dbReference type="NCBI Taxonomy" id="186479"/>
    <lineage>
        <taxon>Bacteria</taxon>
        <taxon>Bacillati</taxon>
        <taxon>Chloroflexota</taxon>
        <taxon>Chloroflexia</taxon>
        <taxon>Chloroflexales</taxon>
        <taxon>Roseiflexineae</taxon>
        <taxon>Roseiflexaceae</taxon>
        <taxon>Kouleothrix</taxon>
    </lineage>
</organism>